<organism evidence="9 10">
    <name type="scientific">Flavivirga spongiicola</name>
    <dbReference type="NCBI Taxonomy" id="421621"/>
    <lineage>
        <taxon>Bacteria</taxon>
        <taxon>Pseudomonadati</taxon>
        <taxon>Bacteroidota</taxon>
        <taxon>Flavobacteriia</taxon>
        <taxon>Flavobacteriales</taxon>
        <taxon>Flavobacteriaceae</taxon>
        <taxon>Flavivirga</taxon>
    </lineage>
</organism>
<keyword evidence="5" id="KW-0902">Two-component regulatory system</keyword>
<keyword evidence="10" id="KW-1185">Reference proteome</keyword>
<dbReference type="Gene3D" id="3.30.565.10">
    <property type="entry name" value="Histidine kinase-like ATPase, C-terminal domain"/>
    <property type="match status" value="1"/>
</dbReference>
<keyword evidence="3" id="KW-0808">Transferase</keyword>
<evidence type="ECO:0000313" key="10">
    <source>
        <dbReference type="Proteomes" id="UP001337305"/>
    </source>
</evidence>
<keyword evidence="4" id="KW-0418">Kinase</keyword>
<dbReference type="EMBL" id="JAODOP010000004">
    <property type="protein sequence ID" value="MEF3834198.1"/>
    <property type="molecule type" value="Genomic_DNA"/>
</dbReference>
<evidence type="ECO:0000256" key="7">
    <source>
        <dbReference type="SAM" id="Phobius"/>
    </source>
</evidence>
<keyword evidence="6" id="KW-0802">TPR repeat</keyword>
<name>A0ABU7XTY7_9FLAO</name>
<accession>A0ABU7XTY7</accession>
<keyword evidence="7" id="KW-0812">Transmembrane</keyword>
<evidence type="ECO:0000256" key="1">
    <source>
        <dbReference type="ARBA" id="ARBA00000085"/>
    </source>
</evidence>
<dbReference type="Gene3D" id="1.25.40.10">
    <property type="entry name" value="Tetratricopeptide repeat domain"/>
    <property type="match status" value="2"/>
</dbReference>
<dbReference type="Pfam" id="PF02518">
    <property type="entry name" value="HATPase_c"/>
    <property type="match status" value="1"/>
</dbReference>
<dbReference type="SUPFAM" id="SSF48452">
    <property type="entry name" value="TPR-like"/>
    <property type="match status" value="2"/>
</dbReference>
<evidence type="ECO:0000313" key="9">
    <source>
        <dbReference type="EMBL" id="MEF3834198.1"/>
    </source>
</evidence>
<evidence type="ECO:0000259" key="8">
    <source>
        <dbReference type="Pfam" id="PF02518"/>
    </source>
</evidence>
<comment type="catalytic activity">
    <reaction evidence="1">
        <text>ATP + protein L-histidine = ADP + protein N-phospho-L-histidine.</text>
        <dbReference type="EC" id="2.7.13.3"/>
    </reaction>
</comment>
<dbReference type="EC" id="2.7.13.3" evidence="2"/>
<proteinExistence type="predicted"/>
<evidence type="ECO:0000256" key="6">
    <source>
        <dbReference type="PROSITE-ProRule" id="PRU00339"/>
    </source>
</evidence>
<comment type="caution">
    <text evidence="9">The sequence shown here is derived from an EMBL/GenBank/DDBJ whole genome shotgun (WGS) entry which is preliminary data.</text>
</comment>
<dbReference type="InterPro" id="IPR019734">
    <property type="entry name" value="TPR_rpt"/>
</dbReference>
<gene>
    <name evidence="9" type="ORF">N1F79_13760</name>
</gene>
<protein>
    <recommendedName>
        <fullName evidence="2">histidine kinase</fullName>
        <ecNumber evidence="2">2.7.13.3</ecNumber>
    </recommendedName>
</protein>
<dbReference type="PANTHER" id="PTHR24421:SF10">
    <property type="entry name" value="NITRATE_NITRITE SENSOR PROTEIN NARQ"/>
    <property type="match status" value="1"/>
</dbReference>
<keyword evidence="7" id="KW-1133">Transmembrane helix</keyword>
<keyword evidence="7" id="KW-0472">Membrane</keyword>
<dbReference type="Proteomes" id="UP001337305">
    <property type="component" value="Unassembled WGS sequence"/>
</dbReference>
<dbReference type="InterPro" id="IPR011990">
    <property type="entry name" value="TPR-like_helical_dom_sf"/>
</dbReference>
<feature type="repeat" description="TPR" evidence="6">
    <location>
        <begin position="194"/>
        <end position="227"/>
    </location>
</feature>
<reference evidence="9 10" key="1">
    <citation type="submission" date="2022-09" db="EMBL/GenBank/DDBJ databases">
        <title>Genome sequencing of Flavivirga sp. MEBiC05379.</title>
        <authorList>
            <person name="Oh H.-M."/>
            <person name="Kwon K.K."/>
            <person name="Park M.J."/>
            <person name="Yang S.-H."/>
        </authorList>
    </citation>
    <scope>NUCLEOTIDE SEQUENCE [LARGE SCALE GENOMIC DNA]</scope>
    <source>
        <strain evidence="9 10">MEBiC05379</strain>
    </source>
</reference>
<evidence type="ECO:0000256" key="5">
    <source>
        <dbReference type="ARBA" id="ARBA00023012"/>
    </source>
</evidence>
<dbReference type="InterPro" id="IPR036890">
    <property type="entry name" value="HATPase_C_sf"/>
</dbReference>
<evidence type="ECO:0000256" key="4">
    <source>
        <dbReference type="ARBA" id="ARBA00022777"/>
    </source>
</evidence>
<evidence type="ECO:0000256" key="2">
    <source>
        <dbReference type="ARBA" id="ARBA00012438"/>
    </source>
</evidence>
<dbReference type="InterPro" id="IPR003594">
    <property type="entry name" value="HATPase_dom"/>
</dbReference>
<evidence type="ECO:0000256" key="3">
    <source>
        <dbReference type="ARBA" id="ARBA00022679"/>
    </source>
</evidence>
<dbReference type="RefSeq" id="WP_303306532.1">
    <property type="nucleotide sequence ID" value="NZ_JAODOP010000004.1"/>
</dbReference>
<dbReference type="InterPro" id="IPR050482">
    <property type="entry name" value="Sensor_HK_TwoCompSys"/>
</dbReference>
<dbReference type="PROSITE" id="PS50005">
    <property type="entry name" value="TPR"/>
    <property type="match status" value="1"/>
</dbReference>
<sequence>MLSDTTIQKFSISILIVLFVFGCKKNDTYRTKNKPERFLELSKNKSTRLKDKVVYIDSAFYMSQQLPLDSLALAVISQKGFLHLQQQENDSFFYYNRFLAKQSQKIDNKRYKAIASFNLGYYYDEFSNFPDSAFYYYRIAKNVFLKAGDSVKVGEATMNIAMLQNVQNNFFGAKESLVEALQYLSKSSEKKYLASIYNELATNNHKLLNYRDAIEYYQKAIAITDVKSHVVSYQNNLAFSYIEQGNYNRATSMLQELLMDSLLQKGSTRYARILHNLSYAQWRNGKDSVLPAFLEALKIRKNKKDKRGQIQSYTNLGEYYADQNPKKASRYLDTVIQLAKEIKSPKAETDALQLLMKLYAKNIAYRDRYIFLKDSLYQQELKVKTQFAKMRYDDQQEKEQILRLQRVAAEEKAALAVQKGQKILFLSLSGLLLIGGVLLYYALRQRYKKEKLKEVYKTEKQISKRLHDELSNDIYGLMAAIEQSPNVDSPYLLDGLEKIYKHTRTISHDHREIATGTEFAVELKDTLGAFYNKETTVMVKGLETIAWEKVPEYKCVAIHRSLKEFMVNMKKHSEASLVAIDFKQDRKQLHITYSDNGIGMDASQKFGVGLNNTVSRIAGVNGKIKFDSENGHRTKIDIVIPFN</sequence>
<feature type="transmembrane region" description="Helical" evidence="7">
    <location>
        <begin position="423"/>
        <end position="443"/>
    </location>
</feature>
<dbReference type="SMART" id="SM00028">
    <property type="entry name" value="TPR"/>
    <property type="match status" value="3"/>
</dbReference>
<feature type="domain" description="Histidine kinase/HSP90-like ATPase" evidence="8">
    <location>
        <begin position="557"/>
        <end position="642"/>
    </location>
</feature>
<dbReference type="PANTHER" id="PTHR24421">
    <property type="entry name" value="NITRATE/NITRITE SENSOR PROTEIN NARX-RELATED"/>
    <property type="match status" value="1"/>
</dbReference>
<dbReference type="SUPFAM" id="SSF55874">
    <property type="entry name" value="ATPase domain of HSP90 chaperone/DNA topoisomerase II/histidine kinase"/>
    <property type="match status" value="1"/>
</dbReference>